<keyword evidence="2 10" id="KW-0812">Transmembrane</keyword>
<dbReference type="PROSITE" id="PS00237">
    <property type="entry name" value="G_PROTEIN_RECEP_F1_1"/>
    <property type="match status" value="1"/>
</dbReference>
<dbReference type="Proteomes" id="UP001318040">
    <property type="component" value="Chromosome 24"/>
</dbReference>
<keyword evidence="5 10" id="KW-0297">G-protein coupled receptor</keyword>
<comment type="subcellular location">
    <subcellularLocation>
        <location evidence="11">Cell membrane</location>
        <topology evidence="11">Multi-pass membrane protein</topology>
    </subcellularLocation>
    <subcellularLocation>
        <location evidence="11">Postsynaptic cell membrane</location>
        <topology evidence="11">Multi-pass membrane protein</topology>
    </subcellularLocation>
</comment>
<dbReference type="PRINTS" id="PR00237">
    <property type="entry name" value="GPCRRHODOPSN"/>
</dbReference>
<evidence type="ECO:0000313" key="15">
    <source>
        <dbReference type="RefSeq" id="XP_032815653.1"/>
    </source>
</evidence>
<evidence type="ECO:0000256" key="3">
    <source>
        <dbReference type="ARBA" id="ARBA00022989"/>
    </source>
</evidence>
<name>A0AAJ7TCY7_PETMA</name>
<evidence type="ECO:0000256" key="10">
    <source>
        <dbReference type="RuleBase" id="RU000688"/>
    </source>
</evidence>
<feature type="transmembrane region" description="Helical" evidence="11">
    <location>
        <begin position="138"/>
        <end position="164"/>
    </location>
</feature>
<protein>
    <recommendedName>
        <fullName evidence="11">Muscarinic acetylcholine receptor</fullName>
    </recommendedName>
</protein>
<feature type="transmembrane region" description="Helical" evidence="11">
    <location>
        <begin position="97"/>
        <end position="117"/>
    </location>
</feature>
<feature type="transmembrane region" description="Helical" evidence="11">
    <location>
        <begin position="59"/>
        <end position="85"/>
    </location>
</feature>
<accession>A0AAJ7TCY7</accession>
<feature type="region of interest" description="Disordered" evidence="12">
    <location>
        <begin position="278"/>
        <end position="371"/>
    </location>
</feature>
<comment type="function">
    <text evidence="11">The muscarinic acetylcholine receptor mediates various cellular responses, including inhibition of adenylate cyclase, breakdown of phosphoinositides and modulation of potassium channels through the action of G proteins.</text>
</comment>
<keyword evidence="14" id="KW-1185">Reference proteome</keyword>
<dbReference type="RefSeq" id="XP_032815653.1">
    <property type="nucleotide sequence ID" value="XM_032959762.1"/>
</dbReference>
<dbReference type="AlphaFoldDB" id="A0AAJ7TCY7"/>
<dbReference type="GO" id="GO:0030425">
    <property type="term" value="C:dendrite"/>
    <property type="evidence" value="ECO:0007669"/>
    <property type="project" value="TreeGrafter"/>
</dbReference>
<evidence type="ECO:0000259" key="13">
    <source>
        <dbReference type="PROSITE" id="PS50262"/>
    </source>
</evidence>
<dbReference type="InterPro" id="IPR000995">
    <property type="entry name" value="Musac_Ach_rcpt"/>
</dbReference>
<dbReference type="KEGG" id="pmrn:116945452"/>
<evidence type="ECO:0000256" key="12">
    <source>
        <dbReference type="SAM" id="MobiDB-lite"/>
    </source>
</evidence>
<reference evidence="15" key="1">
    <citation type="submission" date="2025-08" db="UniProtKB">
        <authorList>
            <consortium name="RefSeq"/>
        </authorList>
    </citation>
    <scope>IDENTIFICATION</scope>
    <source>
        <tissue evidence="15">Sperm</tissue>
    </source>
</reference>
<evidence type="ECO:0000256" key="9">
    <source>
        <dbReference type="ARBA" id="ARBA00023257"/>
    </source>
</evidence>
<dbReference type="GeneID" id="116945452"/>
<dbReference type="GO" id="GO:0007197">
    <property type="term" value="P:adenylate cyclase-inhibiting G protein-coupled acetylcholine receptor signaling pathway"/>
    <property type="evidence" value="ECO:0007669"/>
    <property type="project" value="TreeGrafter"/>
</dbReference>
<evidence type="ECO:0000256" key="1">
    <source>
        <dbReference type="ARBA" id="ARBA00022475"/>
    </source>
</evidence>
<keyword evidence="9 11" id="KW-0628">Postsynaptic cell membrane</keyword>
<dbReference type="CDD" id="cd15049">
    <property type="entry name" value="7tmA_mAChR"/>
    <property type="match status" value="1"/>
</dbReference>
<dbReference type="PANTHER" id="PTHR24247">
    <property type="entry name" value="5-HYDROXYTRYPTAMINE RECEPTOR"/>
    <property type="match status" value="1"/>
</dbReference>
<keyword evidence="3 11" id="KW-1133">Transmembrane helix</keyword>
<organism evidence="14 15">
    <name type="scientific">Petromyzon marinus</name>
    <name type="common">Sea lamprey</name>
    <dbReference type="NCBI Taxonomy" id="7757"/>
    <lineage>
        <taxon>Eukaryota</taxon>
        <taxon>Metazoa</taxon>
        <taxon>Chordata</taxon>
        <taxon>Craniata</taxon>
        <taxon>Vertebrata</taxon>
        <taxon>Cyclostomata</taxon>
        <taxon>Hyperoartia</taxon>
        <taxon>Petromyzontiformes</taxon>
        <taxon>Petromyzontidae</taxon>
        <taxon>Petromyzon</taxon>
    </lineage>
</organism>
<dbReference type="PANTHER" id="PTHR24247:SF180">
    <property type="entry name" value="MUSCARINIC ACETYLCHOLINE RECEPTOR M4"/>
    <property type="match status" value="1"/>
</dbReference>
<feature type="transmembrane region" description="Helical" evidence="11">
    <location>
        <begin position="184"/>
        <end position="208"/>
    </location>
</feature>
<evidence type="ECO:0000256" key="7">
    <source>
        <dbReference type="ARBA" id="ARBA00023170"/>
    </source>
</evidence>
<keyword evidence="8 10" id="KW-0807">Transducer</keyword>
<feature type="domain" description="G-protein coupled receptors family 1 profile" evidence="13">
    <location>
        <begin position="39"/>
        <end position="432"/>
    </location>
</feature>
<dbReference type="PROSITE" id="PS50262">
    <property type="entry name" value="G_PROTEIN_RECEP_F1_2"/>
    <property type="match status" value="1"/>
</dbReference>
<dbReference type="PRINTS" id="PR00243">
    <property type="entry name" value="MUSCARINICR"/>
</dbReference>
<feature type="region of interest" description="Disordered" evidence="12">
    <location>
        <begin position="243"/>
        <end position="266"/>
    </location>
</feature>
<comment type="similarity">
    <text evidence="11">Belongs to the G-protein coupled receptor 1 family. Muscarinic acetylcholine receptor subfamily.</text>
</comment>
<keyword evidence="7 10" id="KW-0675">Receptor</keyword>
<dbReference type="Pfam" id="PF00001">
    <property type="entry name" value="7tm_1"/>
    <property type="match status" value="1"/>
</dbReference>
<keyword evidence="1 11" id="KW-1003">Cell membrane</keyword>
<dbReference type="GO" id="GO:0045211">
    <property type="term" value="C:postsynaptic membrane"/>
    <property type="evidence" value="ECO:0007669"/>
    <property type="project" value="UniProtKB-SubCell"/>
</dbReference>
<evidence type="ECO:0000313" key="14">
    <source>
        <dbReference type="Proteomes" id="UP001318040"/>
    </source>
</evidence>
<dbReference type="GO" id="GO:0004993">
    <property type="term" value="F:G protein-coupled serotonin receptor activity"/>
    <property type="evidence" value="ECO:0007669"/>
    <property type="project" value="TreeGrafter"/>
</dbReference>
<evidence type="ECO:0000256" key="5">
    <source>
        <dbReference type="ARBA" id="ARBA00023040"/>
    </source>
</evidence>
<evidence type="ECO:0000256" key="11">
    <source>
        <dbReference type="RuleBase" id="RU361191"/>
    </source>
</evidence>
<keyword evidence="4 11" id="KW-0770">Synapse</keyword>
<gene>
    <name evidence="15" type="primary">LOC116945452</name>
</gene>
<feature type="transmembrane region" description="Helical" evidence="11">
    <location>
        <begin position="380"/>
        <end position="404"/>
    </location>
</feature>
<dbReference type="InterPro" id="IPR000276">
    <property type="entry name" value="GPCR_Rhodpsn"/>
</dbReference>
<evidence type="ECO:0000256" key="2">
    <source>
        <dbReference type="ARBA" id="ARBA00022692"/>
    </source>
</evidence>
<evidence type="ECO:0000256" key="8">
    <source>
        <dbReference type="ARBA" id="ARBA00023224"/>
    </source>
</evidence>
<feature type="transmembrane region" description="Helical" evidence="11">
    <location>
        <begin position="416"/>
        <end position="435"/>
    </location>
</feature>
<dbReference type="SUPFAM" id="SSF81321">
    <property type="entry name" value="Family A G protein-coupled receptor-like"/>
    <property type="match status" value="1"/>
</dbReference>
<proteinExistence type="inferred from homology"/>
<dbReference type="Gene3D" id="1.20.1070.10">
    <property type="entry name" value="Rhodopsin 7-helix transmembrane proteins"/>
    <property type="match status" value="2"/>
</dbReference>
<feature type="transmembrane region" description="Helical" evidence="11">
    <location>
        <begin position="23"/>
        <end position="47"/>
    </location>
</feature>
<evidence type="ECO:0000256" key="6">
    <source>
        <dbReference type="ARBA" id="ARBA00023136"/>
    </source>
</evidence>
<dbReference type="InterPro" id="IPR017452">
    <property type="entry name" value="GPCR_Rhodpsn_7TM"/>
</dbReference>
<keyword evidence="6 11" id="KW-0472">Membrane</keyword>
<sequence>METVSLPPLLTENATFSAAPRSALIFLGTGALSLLTVLGNALVIISICVNRRLQTVNSYFIFSLACADLIIGAFSMNVYAVYVWRGAWPLGAALCDLWLSIDYVASNASVMNLLIISCDRFLCVSRPHTYPARRTARAAAIVIAAAWLLSLLLWAPAIVLWQFVEGVRTVPQDACYIQFFSNPAATLGTAIAAFYLPVAVMCILYLYILRASRCRVQPGERPQQRPQGPVRLMASAKVLFQWPGDGRSRSAGSAASERDAEGERAAPSARLELHAAGHDGAAQMDCRSRRGSSLPELSPGSGDEEVDGGSGPGAAPRVPPARCRRARRRRLSSENGEASGETASGGPRLRVGGGGGAGAARRSGSFGGARARRERKLTRTVAAVLLAFIVTWTPYNVMVLLAVFCTDCVPHAAWELGYWLCYVNSAVNPACYALCIREFKRTFLQLMRCRCGSRAQVRRLATGIARGR</sequence>
<feature type="compositionally biased region" description="Low complexity" evidence="12">
    <location>
        <begin position="291"/>
        <end position="301"/>
    </location>
</feature>
<dbReference type="GO" id="GO:0007187">
    <property type="term" value="P:G protein-coupled receptor signaling pathway, coupled to cyclic nucleotide second messenger"/>
    <property type="evidence" value="ECO:0007669"/>
    <property type="project" value="TreeGrafter"/>
</dbReference>
<dbReference type="GO" id="GO:0016907">
    <property type="term" value="F:G protein-coupled acetylcholine receptor activity"/>
    <property type="evidence" value="ECO:0007669"/>
    <property type="project" value="UniProtKB-UniRule"/>
</dbReference>
<dbReference type="SMART" id="SM01381">
    <property type="entry name" value="7TM_GPCR_Srsx"/>
    <property type="match status" value="1"/>
</dbReference>
<evidence type="ECO:0000256" key="4">
    <source>
        <dbReference type="ARBA" id="ARBA00023018"/>
    </source>
</evidence>